<proteinExistence type="predicted"/>
<dbReference type="AlphaFoldDB" id="X0WS72"/>
<sequence length="30" mass="3444">LDAAEFERVVLNLTIKFEDDLGFFGFHGEN</sequence>
<organism evidence="1">
    <name type="scientific">marine sediment metagenome</name>
    <dbReference type="NCBI Taxonomy" id="412755"/>
    <lineage>
        <taxon>unclassified sequences</taxon>
        <taxon>metagenomes</taxon>
        <taxon>ecological metagenomes</taxon>
    </lineage>
</organism>
<comment type="caution">
    <text evidence="1">The sequence shown here is derived from an EMBL/GenBank/DDBJ whole genome shotgun (WGS) entry which is preliminary data.</text>
</comment>
<evidence type="ECO:0000313" key="1">
    <source>
        <dbReference type="EMBL" id="GAG33814.1"/>
    </source>
</evidence>
<protein>
    <submittedName>
        <fullName evidence="1">Uncharacterized protein</fullName>
    </submittedName>
</protein>
<accession>X0WS72</accession>
<feature type="non-terminal residue" evidence="1">
    <location>
        <position position="1"/>
    </location>
</feature>
<name>X0WS72_9ZZZZ</name>
<reference evidence="1" key="1">
    <citation type="journal article" date="2014" name="Front. Microbiol.">
        <title>High frequency of phylogenetically diverse reductive dehalogenase-homologous genes in deep subseafloor sedimentary metagenomes.</title>
        <authorList>
            <person name="Kawai M."/>
            <person name="Futagami T."/>
            <person name="Toyoda A."/>
            <person name="Takaki Y."/>
            <person name="Nishi S."/>
            <person name="Hori S."/>
            <person name="Arai W."/>
            <person name="Tsubouchi T."/>
            <person name="Morono Y."/>
            <person name="Uchiyama I."/>
            <person name="Ito T."/>
            <person name="Fujiyama A."/>
            <person name="Inagaki F."/>
            <person name="Takami H."/>
        </authorList>
    </citation>
    <scope>NUCLEOTIDE SEQUENCE</scope>
    <source>
        <strain evidence="1">Expedition CK06-06</strain>
    </source>
</reference>
<dbReference type="EMBL" id="BARS01046868">
    <property type="protein sequence ID" value="GAG33814.1"/>
    <property type="molecule type" value="Genomic_DNA"/>
</dbReference>
<gene>
    <name evidence="1" type="ORF">S01H1_70468</name>
</gene>